<feature type="region of interest" description="Disordered" evidence="1">
    <location>
        <begin position="1"/>
        <end position="32"/>
    </location>
</feature>
<accession>A0A1W2WDS0</accession>
<organism evidence="2 3">
    <name type="scientific">Ciona intestinalis</name>
    <name type="common">Transparent sea squirt</name>
    <name type="synonym">Ascidia intestinalis</name>
    <dbReference type="NCBI Taxonomy" id="7719"/>
    <lineage>
        <taxon>Eukaryota</taxon>
        <taxon>Metazoa</taxon>
        <taxon>Chordata</taxon>
        <taxon>Tunicata</taxon>
        <taxon>Ascidiacea</taxon>
        <taxon>Phlebobranchia</taxon>
        <taxon>Cionidae</taxon>
        <taxon>Ciona</taxon>
    </lineage>
</organism>
<proteinExistence type="predicted"/>
<accession>F6RKF9</accession>
<reference evidence="2" key="2">
    <citation type="journal article" date="2008" name="Genome Biol.">
        <title>Improved genome assembly and evidence-based global gene model set for the chordate Ciona intestinalis: new insight into intron and operon populations.</title>
        <authorList>
            <person name="Satou Y."/>
            <person name="Mineta K."/>
            <person name="Ogasawara M."/>
            <person name="Sasakura Y."/>
            <person name="Shoguchi E."/>
            <person name="Ueno K."/>
            <person name="Yamada L."/>
            <person name="Matsumoto J."/>
            <person name="Wasserscheid J."/>
            <person name="Dewar K."/>
            <person name="Wiley G.B."/>
            <person name="Macmil S.L."/>
            <person name="Roe B.A."/>
            <person name="Zeller R.W."/>
            <person name="Hastings K.E."/>
            <person name="Lemaire P."/>
            <person name="Lindquist E."/>
            <person name="Endo T."/>
            <person name="Hotta K."/>
            <person name="Inaba K."/>
        </authorList>
    </citation>
    <scope>NUCLEOTIDE SEQUENCE [LARGE SCALE GENOMIC DNA]</scope>
    <source>
        <strain evidence="2">wild type</strain>
    </source>
</reference>
<dbReference type="HOGENOM" id="CLU_2120236_0_0_1"/>
<dbReference type="InParanoid" id="F6RKF9"/>
<dbReference type="EMBL" id="EAAA01000987">
    <property type="status" value="NOT_ANNOTATED_CDS"/>
    <property type="molecule type" value="Genomic_DNA"/>
</dbReference>
<keyword evidence="3" id="KW-1185">Reference proteome</keyword>
<evidence type="ECO:0000256" key="1">
    <source>
        <dbReference type="SAM" id="MobiDB-lite"/>
    </source>
</evidence>
<reference evidence="2" key="4">
    <citation type="submission" date="2025-09" db="UniProtKB">
        <authorList>
            <consortium name="Ensembl"/>
        </authorList>
    </citation>
    <scope>IDENTIFICATION</scope>
</reference>
<dbReference type="AlphaFoldDB" id="F6RKF9"/>
<reference evidence="2" key="3">
    <citation type="submission" date="2025-08" db="UniProtKB">
        <authorList>
            <consortium name="Ensembl"/>
        </authorList>
    </citation>
    <scope>IDENTIFICATION</scope>
</reference>
<dbReference type="Proteomes" id="UP000008144">
    <property type="component" value="Chromosome 12"/>
</dbReference>
<dbReference type="KEGG" id="cin:100181575"/>
<reference evidence="3" key="1">
    <citation type="journal article" date="2002" name="Science">
        <title>The draft genome of Ciona intestinalis: insights into chordate and vertebrate origins.</title>
        <authorList>
            <person name="Dehal P."/>
            <person name="Satou Y."/>
            <person name="Campbell R.K."/>
            <person name="Chapman J."/>
            <person name="Degnan B."/>
            <person name="De Tomaso A."/>
            <person name="Davidson B."/>
            <person name="Di Gregorio A."/>
            <person name="Gelpke M."/>
            <person name="Goodstein D.M."/>
            <person name="Harafuji N."/>
            <person name="Hastings K.E."/>
            <person name="Ho I."/>
            <person name="Hotta K."/>
            <person name="Huang W."/>
            <person name="Kawashima T."/>
            <person name="Lemaire P."/>
            <person name="Martinez D."/>
            <person name="Meinertzhagen I.A."/>
            <person name="Necula S."/>
            <person name="Nonaka M."/>
            <person name="Putnam N."/>
            <person name="Rash S."/>
            <person name="Saiga H."/>
            <person name="Satake M."/>
            <person name="Terry A."/>
            <person name="Yamada L."/>
            <person name="Wang H.G."/>
            <person name="Awazu S."/>
            <person name="Azumi K."/>
            <person name="Boore J."/>
            <person name="Branno M."/>
            <person name="Chin-Bow S."/>
            <person name="DeSantis R."/>
            <person name="Doyle S."/>
            <person name="Francino P."/>
            <person name="Keys D.N."/>
            <person name="Haga S."/>
            <person name="Hayashi H."/>
            <person name="Hino K."/>
            <person name="Imai K.S."/>
            <person name="Inaba K."/>
            <person name="Kano S."/>
            <person name="Kobayashi K."/>
            <person name="Kobayashi M."/>
            <person name="Lee B.I."/>
            <person name="Makabe K.W."/>
            <person name="Manohar C."/>
            <person name="Matassi G."/>
            <person name="Medina M."/>
            <person name="Mochizuki Y."/>
            <person name="Mount S."/>
            <person name="Morishita T."/>
            <person name="Miura S."/>
            <person name="Nakayama A."/>
            <person name="Nishizaka S."/>
            <person name="Nomoto H."/>
            <person name="Ohta F."/>
            <person name="Oishi K."/>
            <person name="Rigoutsos I."/>
            <person name="Sano M."/>
            <person name="Sasaki A."/>
            <person name="Sasakura Y."/>
            <person name="Shoguchi E."/>
            <person name="Shin-i T."/>
            <person name="Spagnuolo A."/>
            <person name="Stainier D."/>
            <person name="Suzuki M.M."/>
            <person name="Tassy O."/>
            <person name="Takatori N."/>
            <person name="Tokuoka M."/>
            <person name="Yagi K."/>
            <person name="Yoshizaki F."/>
            <person name="Wada S."/>
            <person name="Zhang C."/>
            <person name="Hyatt P.D."/>
            <person name="Larimer F."/>
            <person name="Detter C."/>
            <person name="Doggett N."/>
            <person name="Glavina T."/>
            <person name="Hawkins T."/>
            <person name="Richardson P."/>
            <person name="Lucas S."/>
            <person name="Kohara Y."/>
            <person name="Levine M."/>
            <person name="Satoh N."/>
            <person name="Rokhsar D.S."/>
        </authorList>
    </citation>
    <scope>NUCLEOTIDE SEQUENCE [LARGE SCALE GENOMIC DNA]</scope>
</reference>
<dbReference type="Ensembl" id="ENSCINT00000001187.3">
    <property type="protein sequence ID" value="ENSCINP00000001187.3"/>
    <property type="gene ID" value="ENSCING00000000649.3"/>
</dbReference>
<protein>
    <submittedName>
        <fullName evidence="2">Uncharacterized protein</fullName>
    </submittedName>
</protein>
<evidence type="ECO:0000313" key="2">
    <source>
        <dbReference type="Ensembl" id="ENSCINP00000001187.3"/>
    </source>
</evidence>
<name>F6RKF9_CIOIN</name>
<sequence>MGCTHSSNTAHAGAVQNNRDGNMSDNVASNANQQGAVHFYKLEQEPKNILKRMSSNKTLLNNVKLVEVEEPLIEKDEPQETLINGKIIRIKNEIYIKGITFGPEREENESTTEQ</sequence>
<dbReference type="GeneID" id="100181575"/>
<evidence type="ECO:0000313" key="3">
    <source>
        <dbReference type="Proteomes" id="UP000008144"/>
    </source>
</evidence>